<gene>
    <name evidence="1" type="ORF">GCM10017579_43130</name>
</gene>
<evidence type="ECO:0000313" key="2">
    <source>
        <dbReference type="Proteomes" id="UP001142292"/>
    </source>
</evidence>
<sequence>MTMNENPTTTTTTDAIDDLSWDDWSDAEVCAIENGPDCEACEG</sequence>
<comment type="caution">
    <text evidence="1">The sequence shown here is derived from an EMBL/GenBank/DDBJ whole genome shotgun (WGS) entry which is preliminary data.</text>
</comment>
<keyword evidence="2" id="KW-1185">Reference proteome</keyword>
<evidence type="ECO:0000313" key="1">
    <source>
        <dbReference type="EMBL" id="GLJ70277.1"/>
    </source>
</evidence>
<protein>
    <submittedName>
        <fullName evidence="1">Uncharacterized protein</fullName>
    </submittedName>
</protein>
<dbReference type="Proteomes" id="UP001142292">
    <property type="component" value="Unassembled WGS sequence"/>
</dbReference>
<dbReference type="EMBL" id="BSEL01000010">
    <property type="protein sequence ID" value="GLJ70277.1"/>
    <property type="molecule type" value="Genomic_DNA"/>
</dbReference>
<accession>A0ABQ5T3G0</accession>
<proteinExistence type="predicted"/>
<name>A0ABQ5T3G0_9ACTN</name>
<reference evidence="1" key="2">
    <citation type="submission" date="2023-01" db="EMBL/GenBank/DDBJ databases">
        <authorList>
            <person name="Sun Q."/>
            <person name="Evtushenko L."/>
        </authorList>
    </citation>
    <scope>NUCLEOTIDE SEQUENCE</scope>
    <source>
        <strain evidence="1">VKM Ac-1246</strain>
    </source>
</reference>
<organism evidence="1 2">
    <name type="scientific">Nocardioides luteus</name>
    <dbReference type="NCBI Taxonomy" id="1844"/>
    <lineage>
        <taxon>Bacteria</taxon>
        <taxon>Bacillati</taxon>
        <taxon>Actinomycetota</taxon>
        <taxon>Actinomycetes</taxon>
        <taxon>Propionibacteriales</taxon>
        <taxon>Nocardioidaceae</taxon>
        <taxon>Nocardioides</taxon>
    </lineage>
</organism>
<dbReference type="RefSeq" id="WP_268244494.1">
    <property type="nucleotide sequence ID" value="NZ_BMRK01000007.1"/>
</dbReference>
<reference evidence="1" key="1">
    <citation type="journal article" date="2014" name="Int. J. Syst. Evol. Microbiol.">
        <title>Complete genome of a new Firmicutes species belonging to the dominant human colonic microbiota ('Ruminococcus bicirculans') reveals two chromosomes and a selective capacity to utilize plant glucans.</title>
        <authorList>
            <consortium name="NISC Comparative Sequencing Program"/>
            <person name="Wegmann U."/>
            <person name="Louis P."/>
            <person name="Goesmann A."/>
            <person name="Henrissat B."/>
            <person name="Duncan S.H."/>
            <person name="Flint H.J."/>
        </authorList>
    </citation>
    <scope>NUCLEOTIDE SEQUENCE</scope>
    <source>
        <strain evidence="1">VKM Ac-1246</strain>
    </source>
</reference>